<dbReference type="AlphaFoldDB" id="A0A5D9BZP3"/>
<keyword evidence="2" id="KW-0238">DNA-binding</keyword>
<dbReference type="RefSeq" id="WP_149523877.1">
    <property type="nucleotide sequence ID" value="NZ_VTOU01000005.1"/>
</dbReference>
<evidence type="ECO:0000313" key="6">
    <source>
        <dbReference type="Proteomes" id="UP000322077"/>
    </source>
</evidence>
<dbReference type="PANTHER" id="PTHR33204">
    <property type="entry name" value="TRANSCRIPTIONAL REGULATOR, MARR FAMILY"/>
    <property type="match status" value="1"/>
</dbReference>
<evidence type="ECO:0000256" key="1">
    <source>
        <dbReference type="ARBA" id="ARBA00023015"/>
    </source>
</evidence>
<dbReference type="Gene3D" id="1.10.10.10">
    <property type="entry name" value="Winged helix-like DNA-binding domain superfamily/Winged helix DNA-binding domain"/>
    <property type="match status" value="1"/>
</dbReference>
<protein>
    <submittedName>
        <fullName evidence="5">Helix-turn-helix transcriptional regulator</fullName>
    </submittedName>
</protein>
<organism evidence="5 6">
    <name type="scientific">Sphingomonas montanisoli</name>
    <dbReference type="NCBI Taxonomy" id="2606412"/>
    <lineage>
        <taxon>Bacteria</taxon>
        <taxon>Pseudomonadati</taxon>
        <taxon>Pseudomonadota</taxon>
        <taxon>Alphaproteobacteria</taxon>
        <taxon>Sphingomonadales</taxon>
        <taxon>Sphingomonadaceae</taxon>
        <taxon>Sphingomonas</taxon>
    </lineage>
</organism>
<dbReference type="SUPFAM" id="SSF46785">
    <property type="entry name" value="Winged helix' DNA-binding domain"/>
    <property type="match status" value="1"/>
</dbReference>
<dbReference type="PROSITE" id="PS51118">
    <property type="entry name" value="HTH_HXLR"/>
    <property type="match status" value="1"/>
</dbReference>
<dbReference type="GO" id="GO:0006355">
    <property type="term" value="P:regulation of DNA-templated transcription"/>
    <property type="evidence" value="ECO:0007669"/>
    <property type="project" value="UniProtKB-ARBA"/>
</dbReference>
<accession>A0A5D9BZP3</accession>
<keyword evidence="3" id="KW-0804">Transcription</keyword>
<dbReference type="InterPro" id="IPR011991">
    <property type="entry name" value="ArsR-like_HTH"/>
</dbReference>
<evidence type="ECO:0000256" key="2">
    <source>
        <dbReference type="ARBA" id="ARBA00023125"/>
    </source>
</evidence>
<dbReference type="CDD" id="cd00090">
    <property type="entry name" value="HTH_ARSR"/>
    <property type="match status" value="1"/>
</dbReference>
<dbReference type="InterPro" id="IPR002577">
    <property type="entry name" value="HTH_HxlR"/>
</dbReference>
<dbReference type="GO" id="GO:0003677">
    <property type="term" value="F:DNA binding"/>
    <property type="evidence" value="ECO:0007669"/>
    <property type="project" value="UniProtKB-KW"/>
</dbReference>
<dbReference type="InterPro" id="IPR036390">
    <property type="entry name" value="WH_DNA-bd_sf"/>
</dbReference>
<evidence type="ECO:0000256" key="3">
    <source>
        <dbReference type="ARBA" id="ARBA00023163"/>
    </source>
</evidence>
<dbReference type="InterPro" id="IPR036388">
    <property type="entry name" value="WH-like_DNA-bd_sf"/>
</dbReference>
<dbReference type="EMBL" id="VTOU01000005">
    <property type="protein sequence ID" value="TZG24683.1"/>
    <property type="molecule type" value="Genomic_DNA"/>
</dbReference>
<keyword evidence="6" id="KW-1185">Reference proteome</keyword>
<gene>
    <name evidence="5" type="ORF">FYJ91_18895</name>
</gene>
<dbReference type="PANTHER" id="PTHR33204:SF18">
    <property type="entry name" value="TRANSCRIPTIONAL REGULATORY PROTEIN"/>
    <property type="match status" value="1"/>
</dbReference>
<reference evidence="5 6" key="1">
    <citation type="submission" date="2019-08" db="EMBL/GenBank/DDBJ databases">
        <authorList>
            <person name="Wang G."/>
            <person name="Xu Z."/>
        </authorList>
    </citation>
    <scope>NUCLEOTIDE SEQUENCE [LARGE SCALE GENOMIC DNA]</scope>
    <source>
        <strain evidence="5 6">ZX</strain>
    </source>
</reference>
<evidence type="ECO:0000313" key="5">
    <source>
        <dbReference type="EMBL" id="TZG24683.1"/>
    </source>
</evidence>
<name>A0A5D9BZP3_9SPHN</name>
<keyword evidence="1" id="KW-0805">Transcription regulation</keyword>
<dbReference type="Proteomes" id="UP000322077">
    <property type="component" value="Unassembled WGS sequence"/>
</dbReference>
<feature type="domain" description="HTH hxlR-type" evidence="4">
    <location>
        <begin position="18"/>
        <end position="116"/>
    </location>
</feature>
<sequence>MKLEKVTDSTKRSYDDACGAAHGLDLVGDRWALLVVRELMFGPRRFSDLRTGLPGISANVLTQRLEGLEASGVVTKRKLPPPINAQVYELTDWGYEAKPILEILGRWAARSPGHDPSKPLSAASLLLSFGTMIDMKRVGVIAATVGFRLNGEDYIASVGPGGFAARRGDLAGADVVFTAPPPMIAAVVYGGAPIDLIGVEGSEQVAEWFVGLFPLPEKAAP</sequence>
<dbReference type="Pfam" id="PF01638">
    <property type="entry name" value="HxlR"/>
    <property type="match status" value="1"/>
</dbReference>
<proteinExistence type="predicted"/>
<comment type="caution">
    <text evidence="5">The sequence shown here is derived from an EMBL/GenBank/DDBJ whole genome shotgun (WGS) entry which is preliminary data.</text>
</comment>
<evidence type="ECO:0000259" key="4">
    <source>
        <dbReference type="PROSITE" id="PS51118"/>
    </source>
</evidence>